<dbReference type="Gene3D" id="3.10.180.10">
    <property type="entry name" value="2,3-Dihydroxybiphenyl 1,2-Dioxygenase, domain 1"/>
    <property type="match status" value="1"/>
</dbReference>
<dbReference type="SUPFAM" id="SSF54593">
    <property type="entry name" value="Glyoxalase/Bleomycin resistance protein/Dihydroxybiphenyl dioxygenase"/>
    <property type="match status" value="1"/>
</dbReference>
<proteinExistence type="predicted"/>
<name>A0A480AJT6_9BURK</name>
<dbReference type="RefSeq" id="WP_137730751.1">
    <property type="nucleotide sequence ID" value="NZ_BJCL01000001.1"/>
</dbReference>
<keyword evidence="3" id="KW-1185">Reference proteome</keyword>
<dbReference type="Pfam" id="PF13468">
    <property type="entry name" value="Glyoxalase_3"/>
    <property type="match status" value="1"/>
</dbReference>
<dbReference type="Proteomes" id="UP000301751">
    <property type="component" value="Unassembled WGS sequence"/>
</dbReference>
<organism evidence="2 3">
    <name type="scientific">Pseudaquabacterium pictum</name>
    <dbReference type="NCBI Taxonomy" id="2315236"/>
    <lineage>
        <taxon>Bacteria</taxon>
        <taxon>Pseudomonadati</taxon>
        <taxon>Pseudomonadota</taxon>
        <taxon>Betaproteobacteria</taxon>
        <taxon>Burkholderiales</taxon>
        <taxon>Sphaerotilaceae</taxon>
        <taxon>Pseudaquabacterium</taxon>
    </lineage>
</organism>
<dbReference type="OrthoDB" id="7054074at2"/>
<comment type="caution">
    <text evidence="2">The sequence shown here is derived from an EMBL/GenBank/DDBJ whole genome shotgun (WGS) entry which is preliminary data.</text>
</comment>
<protein>
    <recommendedName>
        <fullName evidence="1">Glyoxalase-like domain-containing protein</fullName>
    </recommendedName>
</protein>
<reference evidence="3" key="1">
    <citation type="submission" date="2019-03" db="EMBL/GenBank/DDBJ databases">
        <title>Aquabacterium pictum sp.nov., the first bacteriochlorophyll a-containing freshwater bacterium in the genus Aquabacterium of the class Betaproteobacteria.</title>
        <authorList>
            <person name="Hirose S."/>
            <person name="Tank M."/>
            <person name="Hara E."/>
            <person name="Tamaki H."/>
            <person name="Takaichi S."/>
            <person name="Haruta S."/>
            <person name="Hanada S."/>
        </authorList>
    </citation>
    <scope>NUCLEOTIDE SEQUENCE [LARGE SCALE GENOMIC DNA]</scope>
    <source>
        <strain evidence="3">W35</strain>
    </source>
</reference>
<evidence type="ECO:0000259" key="1">
    <source>
        <dbReference type="Pfam" id="PF13468"/>
    </source>
</evidence>
<dbReference type="AlphaFoldDB" id="A0A480AJT6"/>
<sequence length="253" mass="27113">MAIPLRLRQVCLAAPRLEPVLDDLQAILGLQVCHRDPGLIAYGLENALLPVGTDFLEVVAPVQADTAAGRFIHRTRGHGGYMAIFQCDDPKAGQARAAALGVRTAHEIDRPGHYLSVQLHPRDCRAAFIELGHSPGGDDRQTGTWWPAGPHWQAGQRTDVTRRLLGIVLESPEPAALQAHWARILGLPDDGQPLQADGTQIHAEPGPADALGAVVLAVADVPSALARAVDRGLWVQDSSFHLAGVHVRLQHGD</sequence>
<evidence type="ECO:0000313" key="2">
    <source>
        <dbReference type="EMBL" id="GCL60960.1"/>
    </source>
</evidence>
<accession>A0A480AJT6</accession>
<gene>
    <name evidence="2" type="ORF">AQPW35_00410</name>
</gene>
<dbReference type="InterPro" id="IPR029068">
    <property type="entry name" value="Glyas_Bleomycin-R_OHBP_Dase"/>
</dbReference>
<dbReference type="EMBL" id="BJCL01000001">
    <property type="protein sequence ID" value="GCL60960.1"/>
    <property type="molecule type" value="Genomic_DNA"/>
</dbReference>
<evidence type="ECO:0000313" key="3">
    <source>
        <dbReference type="Proteomes" id="UP000301751"/>
    </source>
</evidence>
<feature type="domain" description="Glyoxalase-like" evidence="1">
    <location>
        <begin position="11"/>
        <end position="184"/>
    </location>
</feature>
<dbReference type="InterPro" id="IPR025870">
    <property type="entry name" value="Glyoxalase-like_dom"/>
</dbReference>